<dbReference type="EMBL" id="CP003013">
    <property type="protein sequence ID" value="AEO69986.1"/>
    <property type="molecule type" value="Genomic_DNA"/>
</dbReference>
<reference evidence="2 3" key="1">
    <citation type="journal article" date="2011" name="Nat. Biotechnol.">
        <title>Comparative genomic analysis of the thermophilic biomass-degrading fungi Myceliophthora thermophila and Thielavia terrestris.</title>
        <authorList>
            <person name="Berka R.M."/>
            <person name="Grigoriev I.V."/>
            <person name="Otillar R."/>
            <person name="Salamov A."/>
            <person name="Grimwood J."/>
            <person name="Reid I."/>
            <person name="Ishmael N."/>
            <person name="John T."/>
            <person name="Darmond C."/>
            <person name="Moisan M.-C."/>
            <person name="Henrissat B."/>
            <person name="Coutinho P.M."/>
            <person name="Lombard V."/>
            <person name="Natvig D.O."/>
            <person name="Lindquist E."/>
            <person name="Schmutz J."/>
            <person name="Lucas S."/>
            <person name="Harris P."/>
            <person name="Powlowski J."/>
            <person name="Bellemare A."/>
            <person name="Taylor D."/>
            <person name="Butler G."/>
            <person name="de Vries R.P."/>
            <person name="Allijn I.E."/>
            <person name="van den Brink J."/>
            <person name="Ushinsky S."/>
            <person name="Storms R."/>
            <person name="Powell A.J."/>
            <person name="Paulsen I.T."/>
            <person name="Elbourne L.D.H."/>
            <person name="Baker S.E."/>
            <person name="Magnuson J."/>
            <person name="LaBoissiere S."/>
            <person name="Clutterbuck A.J."/>
            <person name="Martinez D."/>
            <person name="Wogulis M."/>
            <person name="de Leon A.L."/>
            <person name="Rey M.W."/>
            <person name="Tsang A."/>
        </authorList>
    </citation>
    <scope>NUCLEOTIDE SEQUENCE [LARGE SCALE GENOMIC DNA]</scope>
    <source>
        <strain evidence="3">ATCC 38088 / NRRL 8126</strain>
    </source>
</reference>
<dbReference type="Proteomes" id="UP000008181">
    <property type="component" value="Chromosome 5"/>
</dbReference>
<feature type="region of interest" description="Disordered" evidence="1">
    <location>
        <begin position="93"/>
        <end position="145"/>
    </location>
</feature>
<organism evidence="2 3">
    <name type="scientific">Thermothielavioides terrestris (strain ATCC 38088 / NRRL 8126)</name>
    <name type="common">Thielavia terrestris</name>
    <dbReference type="NCBI Taxonomy" id="578455"/>
    <lineage>
        <taxon>Eukaryota</taxon>
        <taxon>Fungi</taxon>
        <taxon>Dikarya</taxon>
        <taxon>Ascomycota</taxon>
        <taxon>Pezizomycotina</taxon>
        <taxon>Sordariomycetes</taxon>
        <taxon>Sordariomycetidae</taxon>
        <taxon>Sordariales</taxon>
        <taxon>Chaetomiaceae</taxon>
        <taxon>Thermothielavioides</taxon>
        <taxon>Thermothielavioides terrestris</taxon>
    </lineage>
</organism>
<keyword evidence="3" id="KW-1185">Reference proteome</keyword>
<proteinExistence type="predicted"/>
<dbReference type="KEGG" id="ttt:THITE_2091489"/>
<feature type="compositionally biased region" description="Polar residues" evidence="1">
    <location>
        <begin position="47"/>
        <end position="58"/>
    </location>
</feature>
<dbReference type="RefSeq" id="XP_003656322.1">
    <property type="nucleotide sequence ID" value="XM_003656274.1"/>
</dbReference>
<protein>
    <submittedName>
        <fullName evidence="2">Uncharacterized protein</fullName>
    </submittedName>
</protein>
<evidence type="ECO:0000256" key="1">
    <source>
        <dbReference type="SAM" id="MobiDB-lite"/>
    </source>
</evidence>
<dbReference type="GeneID" id="11519254"/>
<sequence length="145" mass="15187">MAKIAKTGPPGAVASLTAGKDAHSASLVADRRHNNTAKTSGEKHAQPATSTTLPSNRSGARHPVFRFPRWLPISPTRDGQSVWLTNKGAVTGAGTAEGCRPLTGRLGVQGPRARWCPPRAQAPGKTPLPTPPLPHSRSSPVGQRE</sequence>
<name>G2RDQ5_THETT</name>
<evidence type="ECO:0000313" key="3">
    <source>
        <dbReference type="Proteomes" id="UP000008181"/>
    </source>
</evidence>
<evidence type="ECO:0000313" key="2">
    <source>
        <dbReference type="EMBL" id="AEO69986.1"/>
    </source>
</evidence>
<dbReference type="AlphaFoldDB" id="G2RDQ5"/>
<accession>G2RDQ5</accession>
<dbReference type="HOGENOM" id="CLU_1788159_0_0_1"/>
<feature type="region of interest" description="Disordered" evidence="1">
    <location>
        <begin position="1"/>
        <end position="62"/>
    </location>
</feature>
<gene>
    <name evidence="2" type="ORF">THITE_2091489</name>
</gene>
<feature type="compositionally biased region" description="Polar residues" evidence="1">
    <location>
        <begin position="136"/>
        <end position="145"/>
    </location>
</feature>